<organism evidence="2">
    <name type="scientific">marine metagenome</name>
    <dbReference type="NCBI Taxonomy" id="408172"/>
    <lineage>
        <taxon>unclassified sequences</taxon>
        <taxon>metagenomes</taxon>
        <taxon>ecological metagenomes</taxon>
    </lineage>
</organism>
<feature type="compositionally biased region" description="Pro residues" evidence="1">
    <location>
        <begin position="1"/>
        <end position="11"/>
    </location>
</feature>
<gene>
    <name evidence="2" type="ORF">METZ01_LOCUS95824</name>
</gene>
<proteinExistence type="predicted"/>
<accession>A0A381VRL8</accession>
<evidence type="ECO:0000313" key="2">
    <source>
        <dbReference type="EMBL" id="SVA42970.1"/>
    </source>
</evidence>
<sequence length="105" mass="11427">TWPGPWRPSPGPTSAGTSPRGSDRRTSRSLSRQPSSTSVAPTERGWSWPAAEWFIPTCWRRAAWIQRNGRVSPSGLASIAWRSCATELTTFANCSATTTVSCRSS</sequence>
<feature type="non-terminal residue" evidence="2">
    <location>
        <position position="105"/>
    </location>
</feature>
<reference evidence="2" key="1">
    <citation type="submission" date="2018-05" db="EMBL/GenBank/DDBJ databases">
        <authorList>
            <person name="Lanie J.A."/>
            <person name="Ng W.-L."/>
            <person name="Kazmierczak K.M."/>
            <person name="Andrzejewski T.M."/>
            <person name="Davidsen T.M."/>
            <person name="Wayne K.J."/>
            <person name="Tettelin H."/>
            <person name="Glass J.I."/>
            <person name="Rusch D."/>
            <person name="Podicherti R."/>
            <person name="Tsui H.-C.T."/>
            <person name="Winkler M.E."/>
        </authorList>
    </citation>
    <scope>NUCLEOTIDE SEQUENCE</scope>
</reference>
<dbReference type="AlphaFoldDB" id="A0A381VRL8"/>
<feature type="region of interest" description="Disordered" evidence="1">
    <location>
        <begin position="1"/>
        <end position="43"/>
    </location>
</feature>
<dbReference type="EMBL" id="UINC01009588">
    <property type="protein sequence ID" value="SVA42970.1"/>
    <property type="molecule type" value="Genomic_DNA"/>
</dbReference>
<evidence type="ECO:0000256" key="1">
    <source>
        <dbReference type="SAM" id="MobiDB-lite"/>
    </source>
</evidence>
<protein>
    <submittedName>
        <fullName evidence="2">Uncharacterized protein</fullName>
    </submittedName>
</protein>
<name>A0A381VRL8_9ZZZZ</name>
<feature type="compositionally biased region" description="Low complexity" evidence="1">
    <location>
        <begin position="28"/>
        <end position="38"/>
    </location>
</feature>
<feature type="non-terminal residue" evidence="2">
    <location>
        <position position="1"/>
    </location>
</feature>